<sequence>MSSNTSDEQRIFEKSFATNGHFWKRIGQKPNFYGKRVLDAGCGHGALAIDAALSGARSVVAIDFRKESVCFARSVLHARFPHLQATVEFLEADITKFHCKEPFDIIISRDSFEHFARPQETLQVMTTSLKNGGRMYVGFSPLYYSPIGHHFEFGFLPPWGHCVIPEAVLCVLAARRTRGPKPVSVADVGLNKWTPKRFRTLFNTSRLRIVDYQINRSENSLAKLFSFFAWFPGVERFFTLGIYCVLEKP</sequence>
<dbReference type="Proteomes" id="UP000179243">
    <property type="component" value="Unassembled WGS sequence"/>
</dbReference>
<gene>
    <name evidence="2" type="ORF">A2519_05955</name>
</gene>
<evidence type="ECO:0000313" key="2">
    <source>
        <dbReference type="EMBL" id="OGK01607.1"/>
    </source>
</evidence>
<accession>A0A1F7F4Z6</accession>
<dbReference type="InterPro" id="IPR025714">
    <property type="entry name" value="Methyltranfer_dom"/>
</dbReference>
<reference evidence="2 3" key="1">
    <citation type="journal article" date="2016" name="Nat. Commun.">
        <title>Thousands of microbial genomes shed light on interconnected biogeochemical processes in an aquifer system.</title>
        <authorList>
            <person name="Anantharaman K."/>
            <person name="Brown C.T."/>
            <person name="Hug L.A."/>
            <person name="Sharon I."/>
            <person name="Castelle C.J."/>
            <person name="Probst A.J."/>
            <person name="Thomas B.C."/>
            <person name="Singh A."/>
            <person name="Wilkins M.J."/>
            <person name="Karaoz U."/>
            <person name="Brodie E.L."/>
            <person name="Williams K.H."/>
            <person name="Hubbard S.S."/>
            <person name="Banfield J.F."/>
        </authorList>
    </citation>
    <scope>NUCLEOTIDE SEQUENCE [LARGE SCALE GENOMIC DNA]</scope>
</reference>
<proteinExistence type="predicted"/>
<dbReference type="AlphaFoldDB" id="A0A1F7F4Z6"/>
<dbReference type="PANTHER" id="PTHR43861">
    <property type="entry name" value="TRANS-ACONITATE 2-METHYLTRANSFERASE-RELATED"/>
    <property type="match status" value="1"/>
</dbReference>
<dbReference type="EMBL" id="MFYX01000123">
    <property type="protein sequence ID" value="OGK01607.1"/>
    <property type="molecule type" value="Genomic_DNA"/>
</dbReference>
<dbReference type="Gene3D" id="3.40.50.150">
    <property type="entry name" value="Vaccinia Virus protein VP39"/>
    <property type="match status" value="1"/>
</dbReference>
<comment type="caution">
    <text evidence="2">The sequence shown here is derived from an EMBL/GenBank/DDBJ whole genome shotgun (WGS) entry which is preliminary data.</text>
</comment>
<dbReference type="SUPFAM" id="SSF53335">
    <property type="entry name" value="S-adenosyl-L-methionine-dependent methyltransferases"/>
    <property type="match status" value="1"/>
</dbReference>
<evidence type="ECO:0000313" key="3">
    <source>
        <dbReference type="Proteomes" id="UP000179243"/>
    </source>
</evidence>
<organism evidence="2 3">
    <name type="scientific">Candidatus Raymondbacteria bacterium RIFOXYD12_FULL_49_13</name>
    <dbReference type="NCBI Taxonomy" id="1817890"/>
    <lineage>
        <taxon>Bacteria</taxon>
        <taxon>Raymondiibacteriota</taxon>
    </lineage>
</organism>
<protein>
    <recommendedName>
        <fullName evidence="1">Methyltransferase domain-containing protein</fullName>
    </recommendedName>
</protein>
<dbReference type="InterPro" id="IPR029063">
    <property type="entry name" value="SAM-dependent_MTases_sf"/>
</dbReference>
<name>A0A1F7F4Z6_UNCRA</name>
<dbReference type="Pfam" id="PF13847">
    <property type="entry name" value="Methyltransf_31"/>
    <property type="match status" value="1"/>
</dbReference>
<evidence type="ECO:0000259" key="1">
    <source>
        <dbReference type="Pfam" id="PF13847"/>
    </source>
</evidence>
<feature type="domain" description="Methyltransferase" evidence="1">
    <location>
        <begin position="34"/>
        <end position="137"/>
    </location>
</feature>
<dbReference type="CDD" id="cd02440">
    <property type="entry name" value="AdoMet_MTases"/>
    <property type="match status" value="1"/>
</dbReference>